<dbReference type="PROSITE" id="PS50878">
    <property type="entry name" value="RT_POL"/>
    <property type="match status" value="1"/>
</dbReference>
<feature type="region of interest" description="Disordered" evidence="2">
    <location>
        <begin position="1"/>
        <end position="55"/>
    </location>
</feature>
<dbReference type="InterPro" id="IPR002110">
    <property type="entry name" value="Ankyrin_rpt"/>
</dbReference>
<dbReference type="Gene3D" id="3.10.10.10">
    <property type="entry name" value="HIV Type 1 Reverse Transcriptase, subunit A, domain 1"/>
    <property type="match status" value="1"/>
</dbReference>
<evidence type="ECO:0000256" key="2">
    <source>
        <dbReference type="SAM" id="MobiDB-lite"/>
    </source>
</evidence>
<dbReference type="Gene3D" id="1.25.40.20">
    <property type="entry name" value="Ankyrin repeat-containing domain"/>
    <property type="match status" value="1"/>
</dbReference>
<dbReference type="EMBL" id="LSMT01001071">
    <property type="protein sequence ID" value="PFX13096.1"/>
    <property type="molecule type" value="Genomic_DNA"/>
</dbReference>
<dbReference type="SUPFAM" id="SSF48403">
    <property type="entry name" value="Ankyrin repeat"/>
    <property type="match status" value="1"/>
</dbReference>
<dbReference type="InterPro" id="IPR052055">
    <property type="entry name" value="Hepadnavirus_pol/RT"/>
</dbReference>
<evidence type="ECO:0000313" key="5">
    <source>
        <dbReference type="Proteomes" id="UP000225706"/>
    </source>
</evidence>
<evidence type="ECO:0000259" key="3">
    <source>
        <dbReference type="PROSITE" id="PS50878"/>
    </source>
</evidence>
<dbReference type="InterPro" id="IPR036770">
    <property type="entry name" value="Ankyrin_rpt-contain_sf"/>
</dbReference>
<dbReference type="PANTHER" id="PTHR33050">
    <property type="entry name" value="REVERSE TRANSCRIPTASE DOMAIN-CONTAINING PROTEIN"/>
    <property type="match status" value="1"/>
</dbReference>
<dbReference type="Pfam" id="PF00078">
    <property type="entry name" value="RVT_1"/>
    <property type="match status" value="1"/>
</dbReference>
<feature type="repeat" description="ANK" evidence="1">
    <location>
        <begin position="910"/>
        <end position="942"/>
    </location>
</feature>
<feature type="region of interest" description="Disordered" evidence="2">
    <location>
        <begin position="99"/>
        <end position="129"/>
    </location>
</feature>
<feature type="compositionally biased region" description="Polar residues" evidence="2">
    <location>
        <begin position="23"/>
        <end position="41"/>
    </location>
</feature>
<dbReference type="Proteomes" id="UP000225706">
    <property type="component" value="Unassembled WGS sequence"/>
</dbReference>
<dbReference type="InterPro" id="IPR043128">
    <property type="entry name" value="Rev_trsase/Diguanyl_cyclase"/>
</dbReference>
<proteinExistence type="predicted"/>
<reference evidence="5" key="1">
    <citation type="journal article" date="2017" name="bioRxiv">
        <title>Comparative analysis of the genomes of Stylophora pistillata and Acropora digitifera provides evidence for extensive differences between species of corals.</title>
        <authorList>
            <person name="Voolstra C.R."/>
            <person name="Li Y."/>
            <person name="Liew Y.J."/>
            <person name="Baumgarten S."/>
            <person name="Zoccola D."/>
            <person name="Flot J.-F."/>
            <person name="Tambutte S."/>
            <person name="Allemand D."/>
            <person name="Aranda M."/>
        </authorList>
    </citation>
    <scope>NUCLEOTIDE SEQUENCE [LARGE SCALE GENOMIC DNA]</scope>
</reference>
<name>A0A2B4R7F0_STYPI</name>
<keyword evidence="1" id="KW-0040">ANK repeat</keyword>
<dbReference type="PROSITE" id="PS50088">
    <property type="entry name" value="ANK_REPEAT"/>
    <property type="match status" value="2"/>
</dbReference>
<protein>
    <submittedName>
        <fullName evidence="4">Cortactin-binding protein 2</fullName>
    </submittedName>
</protein>
<gene>
    <name evidence="4" type="primary">CTTNBP2</name>
    <name evidence="4" type="ORF">AWC38_SpisGene22847</name>
</gene>
<accession>A0A2B4R7F0</accession>
<feature type="repeat" description="ANK" evidence="1">
    <location>
        <begin position="877"/>
        <end position="909"/>
    </location>
</feature>
<dbReference type="PANTHER" id="PTHR33050:SF8">
    <property type="entry name" value="REVERSE TRANSCRIPTASE DOMAIN-CONTAINING PROTEIN"/>
    <property type="match status" value="1"/>
</dbReference>
<organism evidence="4 5">
    <name type="scientific">Stylophora pistillata</name>
    <name type="common">Smooth cauliflower coral</name>
    <dbReference type="NCBI Taxonomy" id="50429"/>
    <lineage>
        <taxon>Eukaryota</taxon>
        <taxon>Metazoa</taxon>
        <taxon>Cnidaria</taxon>
        <taxon>Anthozoa</taxon>
        <taxon>Hexacorallia</taxon>
        <taxon>Scleractinia</taxon>
        <taxon>Astrocoeniina</taxon>
        <taxon>Pocilloporidae</taxon>
        <taxon>Stylophora</taxon>
    </lineage>
</organism>
<sequence length="975" mass="109309">MPPRKRAHSYQSNTQRKKRAHSDQSNTQRTMRAHSDQSNTQRRTKRTRGSDLSEVFPHVAVAAQTRRNDHNQKLTSVDLRALSTSITTTISQAIQRALGTGGTHSTDPQDPRAPSILPVESDGERSSSGAIQGEIAAITQGTQPQSSPREPFSSIAIALGSRVNPKIKAKIWGNKYNNNKHDIRSLLIRPPRALGTAGRFRRERVGHFTPGYFVVGAAWTTFVSNVAYPIPQVNVQPLVRNAPLLLTPEPKEPTPLLSSPVTPVRVDRLDFLLHGYAPAMKQFLVDGFSFGFRIKFMGERRPFESPNLKSAREQPHIVTAKLDKELAAGRIAGPFPSPPFSNFRCSPLGIVPKKDPSEFRLIHHLSYPKGSSVNDHIPEEFSSVRYASISDAISVIKKLGAGCFMAKTDIKSAFRMIPVHPKDHPLLGMKWANQYYYDRALPMGCSSSCAIFEAFSSAPEWLSKHLFNSSRVVHILDDFLFIAPTRDKCQSNLDNFLRMCSYLGVPIAQETTVGRFNTIQFAGITLDSMRREARLPDDKFRKCQLLLHHFYTRRKVTLRELQSLEGLLNFTCSVVVPGRAFLRRMIDLTRGIQRPYHRIRLTKETKYDIQLYRFHVERNDGQSWVRIVTILLEIPAEYPDRIWRLVNSFGQDIIYGVNGKRQKSSEQILLPYAVKSLTKNIQIIQMLNRCGHGIAYSQIEEMNTALCPQKLALTPVNDVPLPEAIQPYINTTLAWDSIDRLEKTLSGAGTSHRVDGVAVQARHIGPNLPPPPGIIQAWMSKRSIDPSVSSVVPPYNAGDRYGLRAGLFVKFQKTALQTAGRNNRRTIVDLLVTNNAIPSYNQSTYFEKVLESGWGKDPPESIREEIREIAITFHDIHSLTVLHFASKNGSPEIVELLVKDNADINGCDEDGFTPLHLAAIPGKVQVVKQLIELNADVNLKVGGKDAIDLAHMNEETEIEEFLKYKRSSPSEESDV</sequence>
<evidence type="ECO:0000313" key="4">
    <source>
        <dbReference type="EMBL" id="PFX13096.1"/>
    </source>
</evidence>
<dbReference type="OrthoDB" id="5988538at2759"/>
<dbReference type="AlphaFoldDB" id="A0A2B4R7F0"/>
<dbReference type="Gene3D" id="3.30.70.270">
    <property type="match status" value="1"/>
</dbReference>
<evidence type="ECO:0000256" key="1">
    <source>
        <dbReference type="PROSITE-ProRule" id="PRU00023"/>
    </source>
</evidence>
<feature type="domain" description="Reverse transcriptase" evidence="3">
    <location>
        <begin position="332"/>
        <end position="526"/>
    </location>
</feature>
<dbReference type="InterPro" id="IPR000477">
    <property type="entry name" value="RT_dom"/>
</dbReference>
<dbReference type="STRING" id="50429.A0A2B4R7F0"/>
<dbReference type="PROSITE" id="PS50297">
    <property type="entry name" value="ANK_REP_REGION"/>
    <property type="match status" value="2"/>
</dbReference>
<comment type="caution">
    <text evidence="4">The sequence shown here is derived from an EMBL/GenBank/DDBJ whole genome shotgun (WGS) entry which is preliminary data.</text>
</comment>
<dbReference type="Pfam" id="PF12796">
    <property type="entry name" value="Ank_2"/>
    <property type="match status" value="1"/>
</dbReference>
<keyword evidence="5" id="KW-1185">Reference proteome</keyword>
<dbReference type="InterPro" id="IPR043502">
    <property type="entry name" value="DNA/RNA_pol_sf"/>
</dbReference>
<dbReference type="SUPFAM" id="SSF56672">
    <property type="entry name" value="DNA/RNA polymerases"/>
    <property type="match status" value="1"/>
</dbReference>
<dbReference type="SMART" id="SM00248">
    <property type="entry name" value="ANK"/>
    <property type="match status" value="3"/>
</dbReference>